<dbReference type="FunFam" id="2.60.40.10:FF:001123">
    <property type="entry name" value="Amphoterin-induced protein 1 isoform X2"/>
    <property type="match status" value="1"/>
</dbReference>
<feature type="region of interest" description="Disordered" evidence="26">
    <location>
        <begin position="82"/>
        <end position="153"/>
    </location>
</feature>
<evidence type="ECO:0000256" key="22">
    <source>
        <dbReference type="ARBA" id="ARBA00062631"/>
    </source>
</evidence>
<dbReference type="GO" id="GO:0043204">
    <property type="term" value="C:perikaryon"/>
    <property type="evidence" value="ECO:0007669"/>
    <property type="project" value="UniProtKB-SubCell"/>
</dbReference>
<dbReference type="PROSITE" id="PS50835">
    <property type="entry name" value="IG_LIKE"/>
    <property type="match status" value="1"/>
</dbReference>
<dbReference type="InterPro" id="IPR003591">
    <property type="entry name" value="Leu-rich_rpt_typical-subtyp"/>
</dbReference>
<dbReference type="PRINTS" id="PR00019">
    <property type="entry name" value="LEURICHRPT"/>
</dbReference>
<protein>
    <recommendedName>
        <fullName evidence="23">Amphoterin-induced protein 1</fullName>
    </recommendedName>
    <alternativeName>
        <fullName evidence="25">AMIGO-1</fullName>
    </alternativeName>
    <alternativeName>
        <fullName evidence="24">Alivin-2</fullName>
    </alternativeName>
</protein>
<feature type="region of interest" description="Disordered" evidence="26">
    <location>
        <begin position="638"/>
        <end position="726"/>
    </location>
</feature>
<evidence type="ECO:0000256" key="25">
    <source>
        <dbReference type="ARBA" id="ARBA00080086"/>
    </source>
</evidence>
<feature type="compositionally biased region" description="Basic and acidic residues" evidence="26">
    <location>
        <begin position="664"/>
        <end position="675"/>
    </location>
</feature>
<dbReference type="SMART" id="SM00082">
    <property type="entry name" value="LRRCT"/>
    <property type="match status" value="1"/>
</dbReference>
<dbReference type="InterPro" id="IPR001611">
    <property type="entry name" value="Leu-rich_rpt"/>
</dbReference>
<feature type="compositionally biased region" description="Low complexity" evidence="26">
    <location>
        <begin position="124"/>
        <end position="137"/>
    </location>
</feature>
<dbReference type="Pfam" id="PF13855">
    <property type="entry name" value="LRR_8"/>
    <property type="match status" value="1"/>
</dbReference>
<dbReference type="InterPro" id="IPR036179">
    <property type="entry name" value="Ig-like_dom_sf"/>
</dbReference>
<dbReference type="Proteomes" id="UP001166674">
    <property type="component" value="Unassembled WGS sequence"/>
</dbReference>
<keyword evidence="9 27" id="KW-0812">Transmembrane</keyword>
<dbReference type="SMART" id="SM00369">
    <property type="entry name" value="LRR_TYP"/>
    <property type="match status" value="6"/>
</dbReference>
<evidence type="ECO:0000256" key="11">
    <source>
        <dbReference type="ARBA" id="ARBA00022737"/>
    </source>
</evidence>
<evidence type="ECO:0000256" key="4">
    <source>
        <dbReference type="ARBA" id="ARBA00005670"/>
    </source>
</evidence>
<comment type="function">
    <text evidence="21">Promotes growth and fasciculation of neurites from cultured hippocampal neurons. May be involved in fasciculation as well as myelination of developing neural axons. May have a role in regeneration as well as neural plasticity in the adult nervous system. May mediate homophilic as well as heterophilic cell-cell interaction and contribute to signal transduction through its intracellular domain. Assembled with KCNB1 modulates the gating characteristics of the delayed rectifier voltage-dependent potassium channel KCNB1.</text>
</comment>
<accession>A0AA41NE09</accession>
<keyword evidence="20" id="KW-0393">Immunoglobulin domain</keyword>
<dbReference type="GO" id="GO:0051130">
    <property type="term" value="P:positive regulation of cellular component organization"/>
    <property type="evidence" value="ECO:0007669"/>
    <property type="project" value="UniProtKB-ARBA"/>
</dbReference>
<dbReference type="SUPFAM" id="SSF52058">
    <property type="entry name" value="L domain-like"/>
    <property type="match status" value="1"/>
</dbReference>
<dbReference type="AlphaFoldDB" id="A0AA41NE09"/>
<dbReference type="PANTHER" id="PTHR24368:SF1">
    <property type="entry name" value="AMPHOTERIN-INDUCED PROTEIN 1"/>
    <property type="match status" value="1"/>
</dbReference>
<keyword evidence="14" id="KW-0524">Neurogenesis</keyword>
<dbReference type="Gene3D" id="2.60.40.10">
    <property type="entry name" value="Immunoglobulins"/>
    <property type="match status" value="1"/>
</dbReference>
<evidence type="ECO:0000259" key="28">
    <source>
        <dbReference type="PROSITE" id="PS50835"/>
    </source>
</evidence>
<evidence type="ECO:0000256" key="8">
    <source>
        <dbReference type="ARBA" id="ARBA00022614"/>
    </source>
</evidence>
<evidence type="ECO:0000256" key="2">
    <source>
        <dbReference type="ARBA" id="ARBA00004279"/>
    </source>
</evidence>
<keyword evidence="10" id="KW-0732">Signal</keyword>
<gene>
    <name evidence="29" type="ORF">SUZIE_199015</name>
</gene>
<evidence type="ECO:0000256" key="1">
    <source>
        <dbReference type="ARBA" id="ARBA00004251"/>
    </source>
</evidence>
<keyword evidence="5" id="KW-0217">Developmental protein</keyword>
<evidence type="ECO:0000256" key="18">
    <source>
        <dbReference type="ARBA" id="ARBA00023180"/>
    </source>
</evidence>
<organism evidence="29 30">
    <name type="scientific">Sciurus carolinensis</name>
    <name type="common">Eastern gray squirrel</name>
    <dbReference type="NCBI Taxonomy" id="30640"/>
    <lineage>
        <taxon>Eukaryota</taxon>
        <taxon>Metazoa</taxon>
        <taxon>Chordata</taxon>
        <taxon>Craniata</taxon>
        <taxon>Vertebrata</taxon>
        <taxon>Euteleostomi</taxon>
        <taxon>Mammalia</taxon>
        <taxon>Eutheria</taxon>
        <taxon>Euarchontoglires</taxon>
        <taxon>Glires</taxon>
        <taxon>Rodentia</taxon>
        <taxon>Sciuromorpha</taxon>
        <taxon>Sciuridae</taxon>
        <taxon>Sciurinae</taxon>
        <taxon>Sciurini</taxon>
        <taxon>Sciurus</taxon>
    </lineage>
</organism>
<name>A0AA41NE09_SCICA</name>
<dbReference type="PANTHER" id="PTHR24368">
    <property type="entry name" value="AMPHOTERIN-INDUCED PROTEIN"/>
    <property type="match status" value="1"/>
</dbReference>
<keyword evidence="17" id="KW-1015">Disulfide bond</keyword>
<keyword evidence="8" id="KW-0433">Leucine-rich repeat</keyword>
<dbReference type="InterPro" id="IPR007110">
    <property type="entry name" value="Ig-like_dom"/>
</dbReference>
<dbReference type="GO" id="GO:0030154">
    <property type="term" value="P:cell differentiation"/>
    <property type="evidence" value="ECO:0007669"/>
    <property type="project" value="UniProtKB-KW"/>
</dbReference>
<evidence type="ECO:0000256" key="26">
    <source>
        <dbReference type="SAM" id="MobiDB-lite"/>
    </source>
</evidence>
<comment type="subunit">
    <text evidence="22">Homodimer, and heterodimer with AMIGO2 and AMIGO3. Interacts with KCNB1.</text>
</comment>
<feature type="transmembrane region" description="Helical" evidence="27">
    <location>
        <begin position="606"/>
        <end position="626"/>
    </location>
</feature>
<keyword evidence="15 27" id="KW-1133">Transmembrane helix</keyword>
<dbReference type="InterPro" id="IPR031283">
    <property type="entry name" value="AMIGO"/>
</dbReference>
<dbReference type="InterPro" id="IPR013098">
    <property type="entry name" value="Ig_I-set"/>
</dbReference>
<evidence type="ECO:0000256" key="14">
    <source>
        <dbReference type="ARBA" id="ARBA00022902"/>
    </source>
</evidence>
<dbReference type="GO" id="GO:0051962">
    <property type="term" value="P:positive regulation of nervous system development"/>
    <property type="evidence" value="ECO:0007669"/>
    <property type="project" value="UniProtKB-ARBA"/>
</dbReference>
<evidence type="ECO:0000256" key="19">
    <source>
        <dbReference type="ARBA" id="ARBA00023273"/>
    </source>
</evidence>
<dbReference type="Gene3D" id="3.80.10.10">
    <property type="entry name" value="Ribonuclease Inhibitor"/>
    <property type="match status" value="1"/>
</dbReference>
<sequence length="726" mass="79803">MVENGKFKKYRALCWDFIAPERKEEEFQNVTNEFPANIDRRELSQISLIWKIKRHATLHAPESAAANSLQLDLLSGLGPGTRRQRPCLVGSGGHSGRGGRAGGRAHAPRGSGGGDGRARGARCPHAAPSAGIAAPPASLTAPRQARGPGGSGRAWWAPAGTAVEAAGQGSRAGTGKFPGGDVARRGPLPKAGAVTGRPVRRRRGRPRRSSRTGHGLRRIFAEQVAFPALSSDAMQPQLDLRGLWLLLLSLFLLLFEVARAGRPVVSCPTACLCASNILSCSKQQLPNVPHSLPSYTAHLDLSHNNLSRLRAEWTPTPLTHLHSLLLSHNHLNFISSEAFSPVPNLRYLDLSSNHLRTLDEFLFSELQALEVLLLYNNHIVAVDRYAFDDMAQLQKLYLSQNQISRFPLELVKEGAKLPKLTLLDLSSNKLKNLPLTDLQKLPAWIKNGLYLHNNPLQCDCELYQLFSHWQYRQLSSVMDFQEDLYCMSSKKLHNVFNLSFLNCSEYKESAWEAHLGDTLTIKCDTKQQGMTKVWMTPSNERVLDEMANGTVTVSKDGSLHFHQVQVEDGGVYTCYAMGETFNETLSVELKVYNFTLHGHHDTLNTAYTTLVGCILSVVLVLIYLYLTPCRCWCRGVEKPSSHQGDSLSSSMLSTTPNHDPMAGGDKDDGFDRRVAFLEPAGPGQGQNGKLKPGNTLPVPEATGKGQRRMSDPESVSSVFSDTPIVV</sequence>
<keyword evidence="13" id="KW-0130">Cell adhesion</keyword>
<dbReference type="CDD" id="cd00096">
    <property type="entry name" value="Ig"/>
    <property type="match status" value="1"/>
</dbReference>
<dbReference type="GO" id="GO:0005886">
    <property type="term" value="C:plasma membrane"/>
    <property type="evidence" value="ECO:0007669"/>
    <property type="project" value="UniProtKB-SubCell"/>
</dbReference>
<dbReference type="PROSITE" id="PS51450">
    <property type="entry name" value="LRR"/>
    <property type="match status" value="3"/>
</dbReference>
<comment type="caution">
    <text evidence="29">The sequence shown here is derived from an EMBL/GenBank/DDBJ whole genome shotgun (WGS) entry which is preliminary data.</text>
</comment>
<evidence type="ECO:0000256" key="9">
    <source>
        <dbReference type="ARBA" id="ARBA00022692"/>
    </source>
</evidence>
<dbReference type="InterPro" id="IPR032675">
    <property type="entry name" value="LRR_dom_sf"/>
</dbReference>
<dbReference type="InterPro" id="IPR003599">
    <property type="entry name" value="Ig_sub"/>
</dbReference>
<dbReference type="SUPFAM" id="SSF48726">
    <property type="entry name" value="Immunoglobulin"/>
    <property type="match status" value="1"/>
</dbReference>
<evidence type="ECO:0000256" key="3">
    <source>
        <dbReference type="ARBA" id="ARBA00004484"/>
    </source>
</evidence>
<evidence type="ECO:0000256" key="12">
    <source>
        <dbReference type="ARBA" id="ARBA00022782"/>
    </source>
</evidence>
<dbReference type="SMART" id="SM00409">
    <property type="entry name" value="IG"/>
    <property type="match status" value="1"/>
</dbReference>
<feature type="region of interest" description="Disordered" evidence="26">
    <location>
        <begin position="165"/>
        <end position="214"/>
    </location>
</feature>
<keyword evidence="16 27" id="KW-0472">Membrane</keyword>
<evidence type="ECO:0000256" key="6">
    <source>
        <dbReference type="ARBA" id="ARBA00022475"/>
    </source>
</evidence>
<keyword evidence="11" id="KW-0677">Repeat</keyword>
<evidence type="ECO:0000256" key="7">
    <source>
        <dbReference type="ARBA" id="ARBA00022553"/>
    </source>
</evidence>
<dbReference type="FunFam" id="3.80.10.10:FF:000181">
    <property type="entry name" value="amphoterin-induced protein 1 isoform X1"/>
    <property type="match status" value="1"/>
</dbReference>
<feature type="domain" description="Ig-like" evidence="28">
    <location>
        <begin position="516"/>
        <end position="586"/>
    </location>
</feature>
<dbReference type="EMBL" id="JAATJV010424099">
    <property type="protein sequence ID" value="MBZ3888650.1"/>
    <property type="molecule type" value="Genomic_DNA"/>
</dbReference>
<evidence type="ECO:0000256" key="24">
    <source>
        <dbReference type="ARBA" id="ARBA00075224"/>
    </source>
</evidence>
<reference evidence="29" key="1">
    <citation type="submission" date="2020-03" db="EMBL/GenBank/DDBJ databases">
        <title>Studies in the Genomics of Life Span.</title>
        <authorList>
            <person name="Glass D."/>
        </authorList>
    </citation>
    <scope>NUCLEOTIDE SEQUENCE</scope>
    <source>
        <strain evidence="29">SUZIE</strain>
        <tissue evidence="29">Muscle</tissue>
    </source>
</reference>
<evidence type="ECO:0000256" key="16">
    <source>
        <dbReference type="ARBA" id="ARBA00023136"/>
    </source>
</evidence>
<feature type="compositionally biased region" description="Gly residues" evidence="26">
    <location>
        <begin position="90"/>
        <end position="102"/>
    </location>
</feature>
<keyword evidence="6" id="KW-1003">Cell membrane</keyword>
<comment type="subcellular location">
    <subcellularLocation>
        <location evidence="1">Cell membrane</location>
        <topology evidence="1">Single-pass type I membrane protein</topology>
    </subcellularLocation>
    <subcellularLocation>
        <location evidence="2">Cell projection</location>
        <location evidence="2">Dendrite</location>
    </subcellularLocation>
    <subcellularLocation>
        <location evidence="3">Perikaryon</location>
    </subcellularLocation>
</comment>
<evidence type="ECO:0000256" key="5">
    <source>
        <dbReference type="ARBA" id="ARBA00022473"/>
    </source>
</evidence>
<evidence type="ECO:0000313" key="29">
    <source>
        <dbReference type="EMBL" id="MBZ3888650.1"/>
    </source>
</evidence>
<feature type="compositionally biased region" description="Polar residues" evidence="26">
    <location>
        <begin position="641"/>
        <end position="657"/>
    </location>
</feature>
<feature type="compositionally biased region" description="Basic residues" evidence="26">
    <location>
        <begin position="198"/>
        <end position="214"/>
    </location>
</feature>
<keyword evidence="30" id="KW-1185">Reference proteome</keyword>
<proteinExistence type="inferred from homology"/>
<evidence type="ECO:0000256" key="23">
    <source>
        <dbReference type="ARBA" id="ARBA00069267"/>
    </source>
</evidence>
<keyword evidence="12" id="KW-0221">Differentiation</keyword>
<keyword evidence="19" id="KW-0966">Cell projection</keyword>
<evidence type="ECO:0000256" key="13">
    <source>
        <dbReference type="ARBA" id="ARBA00022889"/>
    </source>
</evidence>
<keyword evidence="7" id="KW-0597">Phosphoprotein</keyword>
<dbReference type="GO" id="GO:0007420">
    <property type="term" value="P:brain development"/>
    <property type="evidence" value="ECO:0007669"/>
    <property type="project" value="TreeGrafter"/>
</dbReference>
<dbReference type="InterPro" id="IPR013783">
    <property type="entry name" value="Ig-like_fold"/>
</dbReference>
<dbReference type="GO" id="GO:0007155">
    <property type="term" value="P:cell adhesion"/>
    <property type="evidence" value="ECO:0007669"/>
    <property type="project" value="UniProtKB-KW"/>
</dbReference>
<evidence type="ECO:0000256" key="17">
    <source>
        <dbReference type="ARBA" id="ARBA00023157"/>
    </source>
</evidence>
<comment type="similarity">
    <text evidence="4">Belongs to the immunoglobulin superfamily. AMIGO family.</text>
</comment>
<dbReference type="GO" id="GO:0030425">
    <property type="term" value="C:dendrite"/>
    <property type="evidence" value="ECO:0007669"/>
    <property type="project" value="UniProtKB-SubCell"/>
</dbReference>
<evidence type="ECO:0000256" key="20">
    <source>
        <dbReference type="ARBA" id="ARBA00023319"/>
    </source>
</evidence>
<evidence type="ECO:0000256" key="27">
    <source>
        <dbReference type="SAM" id="Phobius"/>
    </source>
</evidence>
<dbReference type="InterPro" id="IPR000483">
    <property type="entry name" value="Cys-rich_flank_reg_C"/>
</dbReference>
<evidence type="ECO:0000256" key="10">
    <source>
        <dbReference type="ARBA" id="ARBA00022729"/>
    </source>
</evidence>
<evidence type="ECO:0000256" key="21">
    <source>
        <dbReference type="ARBA" id="ARBA00056863"/>
    </source>
</evidence>
<evidence type="ECO:0000256" key="15">
    <source>
        <dbReference type="ARBA" id="ARBA00022989"/>
    </source>
</evidence>
<keyword evidence="18" id="KW-0325">Glycoprotein</keyword>
<dbReference type="Pfam" id="PF07679">
    <property type="entry name" value="I-set"/>
    <property type="match status" value="1"/>
</dbReference>
<evidence type="ECO:0000313" key="30">
    <source>
        <dbReference type="Proteomes" id="UP001166674"/>
    </source>
</evidence>